<dbReference type="SUPFAM" id="SSF53756">
    <property type="entry name" value="UDP-Glycosyltransferase/glycogen phosphorylase"/>
    <property type="match status" value="1"/>
</dbReference>
<dbReference type="PANTHER" id="PTHR12526:SF600">
    <property type="entry name" value="GLYCOSYL TRANSFERASE GROUP 1"/>
    <property type="match status" value="1"/>
</dbReference>
<dbReference type="Proteomes" id="UP000280444">
    <property type="component" value="Unassembled WGS sequence"/>
</dbReference>
<keyword evidence="1" id="KW-0328">Glycosyltransferase</keyword>
<organism evidence="4 5">
    <name type="scientific">Schaalia canis</name>
    <dbReference type="NCBI Taxonomy" id="100469"/>
    <lineage>
        <taxon>Bacteria</taxon>
        <taxon>Bacillati</taxon>
        <taxon>Actinomycetota</taxon>
        <taxon>Actinomycetes</taxon>
        <taxon>Actinomycetales</taxon>
        <taxon>Actinomycetaceae</taxon>
        <taxon>Schaalia</taxon>
    </lineage>
</organism>
<dbReference type="CDD" id="cd03801">
    <property type="entry name" value="GT4_PimA-like"/>
    <property type="match status" value="1"/>
</dbReference>
<evidence type="ECO:0000313" key="5">
    <source>
        <dbReference type="Proteomes" id="UP000280444"/>
    </source>
</evidence>
<dbReference type="Gene3D" id="3.40.50.2000">
    <property type="entry name" value="Glycogen Phosphorylase B"/>
    <property type="match status" value="2"/>
</dbReference>
<evidence type="ECO:0000256" key="2">
    <source>
        <dbReference type="ARBA" id="ARBA00022679"/>
    </source>
</evidence>
<evidence type="ECO:0000259" key="3">
    <source>
        <dbReference type="Pfam" id="PF13439"/>
    </source>
</evidence>
<keyword evidence="5" id="KW-1185">Reference proteome</keyword>
<name>A0A3P1SI95_9ACTO</name>
<protein>
    <submittedName>
        <fullName evidence="4">Glycosyltransferase family 1 protein</fullName>
    </submittedName>
</protein>
<dbReference type="Pfam" id="PF13439">
    <property type="entry name" value="Glyco_transf_4"/>
    <property type="match status" value="1"/>
</dbReference>
<feature type="domain" description="Glycosyltransferase subfamily 4-like N-terminal" evidence="3">
    <location>
        <begin position="19"/>
        <end position="194"/>
    </location>
</feature>
<evidence type="ECO:0000313" key="4">
    <source>
        <dbReference type="EMBL" id="RRC96495.1"/>
    </source>
</evidence>
<sequence>MRIAYVCVDPGIPVFGTKGASVHIQEVVRQMRARGHEVTVYAVRRGSDVPADLADLKVIDYPIRAKDPEERERAQQDASRAIADTLIVDAPDAIYERYSLFSTVLADVRAAALSHSGNSGEKPAAILEVNAPLIEEQAAHRILVHEDEAWSALRAQVEAANATICVSDPVSDWVREHTGSGRVHTVANGVNVDRIHPQPEDASSVVVTFVGTLKPWHGVPDLLEAASLAKRPWTLRILGDGPERAALEERARELGVNADFRGAIPPADMPAHLAGSAIAVAPYPAPDSEDAHYFSPLKVYEYMAAGLPVVATSIGQIPQVLNGAGMLVTPSAPAELAAAIDALAADPKRRAELGAKGRELAQTQHSWAGVVARIFQCAGIDDKDVEES</sequence>
<gene>
    <name evidence="4" type="ORF">EII11_02345</name>
</gene>
<dbReference type="RefSeq" id="WP_124868139.1">
    <property type="nucleotide sequence ID" value="NZ_RQZF01000001.1"/>
</dbReference>
<dbReference type="InterPro" id="IPR028098">
    <property type="entry name" value="Glyco_trans_4-like_N"/>
</dbReference>
<dbReference type="PANTHER" id="PTHR12526">
    <property type="entry name" value="GLYCOSYLTRANSFERASE"/>
    <property type="match status" value="1"/>
</dbReference>
<keyword evidence="2 4" id="KW-0808">Transferase</keyword>
<reference evidence="4 5" key="1">
    <citation type="submission" date="2018-11" db="EMBL/GenBank/DDBJ databases">
        <title>Genomes From Bacteria Associated with the Canine Oral Cavity: a Test Case for Automated Genome-Based Taxonomic Assignment.</title>
        <authorList>
            <person name="Coil D.A."/>
            <person name="Jospin G."/>
            <person name="Darling A.E."/>
            <person name="Wallis C."/>
            <person name="Davis I.J."/>
            <person name="Harris S."/>
            <person name="Eisen J.A."/>
            <person name="Holcombe L.J."/>
            <person name="O'Flynn C."/>
        </authorList>
    </citation>
    <scope>NUCLEOTIDE SEQUENCE [LARGE SCALE GENOMIC DNA]</scope>
    <source>
        <strain evidence="4 5">OH770</strain>
    </source>
</reference>
<dbReference type="AlphaFoldDB" id="A0A3P1SI95"/>
<proteinExistence type="predicted"/>
<accession>A0A3P1SI95</accession>
<dbReference type="GO" id="GO:0016757">
    <property type="term" value="F:glycosyltransferase activity"/>
    <property type="evidence" value="ECO:0007669"/>
    <property type="project" value="UniProtKB-KW"/>
</dbReference>
<evidence type="ECO:0000256" key="1">
    <source>
        <dbReference type="ARBA" id="ARBA00022676"/>
    </source>
</evidence>
<dbReference type="Pfam" id="PF13692">
    <property type="entry name" value="Glyco_trans_1_4"/>
    <property type="match status" value="1"/>
</dbReference>
<dbReference type="EMBL" id="RQZF01000001">
    <property type="protein sequence ID" value="RRC96495.1"/>
    <property type="molecule type" value="Genomic_DNA"/>
</dbReference>
<comment type="caution">
    <text evidence="4">The sequence shown here is derived from an EMBL/GenBank/DDBJ whole genome shotgun (WGS) entry which is preliminary data.</text>
</comment>
<dbReference type="OrthoDB" id="9790710at2"/>